<gene>
    <name evidence="1" type="ORF">PODLI_1B036081</name>
</gene>
<evidence type="ECO:0000313" key="1">
    <source>
        <dbReference type="EMBL" id="CAI5793687.1"/>
    </source>
</evidence>
<organism evidence="1 2">
    <name type="scientific">Podarcis lilfordi</name>
    <name type="common">Lilford's wall lizard</name>
    <dbReference type="NCBI Taxonomy" id="74358"/>
    <lineage>
        <taxon>Eukaryota</taxon>
        <taxon>Metazoa</taxon>
        <taxon>Chordata</taxon>
        <taxon>Craniata</taxon>
        <taxon>Vertebrata</taxon>
        <taxon>Euteleostomi</taxon>
        <taxon>Lepidosauria</taxon>
        <taxon>Squamata</taxon>
        <taxon>Bifurcata</taxon>
        <taxon>Unidentata</taxon>
        <taxon>Episquamata</taxon>
        <taxon>Laterata</taxon>
        <taxon>Lacertibaenia</taxon>
        <taxon>Lacertidae</taxon>
        <taxon>Podarcis</taxon>
    </lineage>
</organism>
<proteinExistence type="predicted"/>
<sequence>MHNFLEELQRFWLTELEALEKEMKKKKKINIVKLSEDIAGLRVRRTEMEKNCQLAAIEFLKGIGTTVIRFQELKRTLGDSTACCTCWAMQNSPQEDIGGRWW</sequence>
<accession>A0AA35PQX5</accession>
<evidence type="ECO:0000313" key="2">
    <source>
        <dbReference type="Proteomes" id="UP001178461"/>
    </source>
</evidence>
<name>A0AA35PQX5_9SAUR</name>
<protein>
    <submittedName>
        <fullName evidence="1">Uncharacterized protein</fullName>
    </submittedName>
</protein>
<keyword evidence="2" id="KW-1185">Reference proteome</keyword>
<dbReference type="Proteomes" id="UP001178461">
    <property type="component" value="Chromosome Z"/>
</dbReference>
<dbReference type="AlphaFoldDB" id="A0AA35PQX5"/>
<dbReference type="EMBL" id="OX395140">
    <property type="protein sequence ID" value="CAI5793687.1"/>
    <property type="molecule type" value="Genomic_DNA"/>
</dbReference>
<reference evidence="1" key="1">
    <citation type="submission" date="2022-12" db="EMBL/GenBank/DDBJ databases">
        <authorList>
            <person name="Alioto T."/>
            <person name="Alioto T."/>
            <person name="Gomez Garrido J."/>
        </authorList>
    </citation>
    <scope>NUCLEOTIDE SEQUENCE</scope>
</reference>